<reference evidence="2 3" key="1">
    <citation type="submission" date="2019-09" db="EMBL/GenBank/DDBJ databases">
        <title>Phylogeny of genus Pseudoclavibacter and closely related genus.</title>
        <authorList>
            <person name="Li Y."/>
        </authorList>
    </citation>
    <scope>NUCLEOTIDE SEQUENCE [LARGE SCALE GENOMIC DNA]</scope>
    <source>
        <strain evidence="2 3">THG-MD12</strain>
    </source>
</reference>
<sequence length="163" mass="17081">MSAAPAEDSPPISLAAFRPTQREVLARLVPTLLAVGLVAFLGYALATEAGRLQLDERGFVPLLLGWIAMLGLCILGAVAALAAERGVSTGLRSYTRQRVLPLALGHSILAAAGATFCSFWISGGAYDLLTVLTCTFVLTLLFTASVLVPSYLTGFARAEAERA</sequence>
<comment type="caution">
    <text evidence="2">The sequence shown here is derived from an EMBL/GenBank/DDBJ whole genome shotgun (WGS) entry which is preliminary data.</text>
</comment>
<dbReference type="OrthoDB" id="5115600at2"/>
<keyword evidence="3" id="KW-1185">Reference proteome</keyword>
<organism evidence="2 3">
    <name type="scientific">Pseudoclavibacter terrae</name>
    <dbReference type="NCBI Taxonomy" id="1530195"/>
    <lineage>
        <taxon>Bacteria</taxon>
        <taxon>Bacillati</taxon>
        <taxon>Actinomycetota</taxon>
        <taxon>Actinomycetes</taxon>
        <taxon>Micrococcales</taxon>
        <taxon>Microbacteriaceae</taxon>
        <taxon>Pseudoclavibacter</taxon>
    </lineage>
</organism>
<gene>
    <name evidence="2" type="ORF">F8O03_08095</name>
</gene>
<keyword evidence="1" id="KW-1133">Transmembrane helix</keyword>
<feature type="transmembrane region" description="Helical" evidence="1">
    <location>
        <begin position="102"/>
        <end position="122"/>
    </location>
</feature>
<dbReference type="RefSeq" id="WP_104252860.1">
    <property type="nucleotide sequence ID" value="NZ_WBJX01000002.1"/>
</dbReference>
<feature type="transmembrane region" description="Helical" evidence="1">
    <location>
        <begin position="24"/>
        <end position="46"/>
    </location>
</feature>
<keyword evidence="1" id="KW-0472">Membrane</keyword>
<evidence type="ECO:0000313" key="3">
    <source>
        <dbReference type="Proteomes" id="UP000490386"/>
    </source>
</evidence>
<protein>
    <submittedName>
        <fullName evidence="2">Uncharacterized protein</fullName>
    </submittedName>
</protein>
<feature type="transmembrane region" description="Helical" evidence="1">
    <location>
        <begin position="128"/>
        <end position="152"/>
    </location>
</feature>
<feature type="transmembrane region" description="Helical" evidence="1">
    <location>
        <begin position="58"/>
        <end position="81"/>
    </location>
</feature>
<dbReference type="Proteomes" id="UP000490386">
    <property type="component" value="Unassembled WGS sequence"/>
</dbReference>
<proteinExistence type="predicted"/>
<dbReference type="AlphaFoldDB" id="A0A7J5B2Y5"/>
<keyword evidence="1" id="KW-0812">Transmembrane</keyword>
<evidence type="ECO:0000313" key="2">
    <source>
        <dbReference type="EMBL" id="KAB1638349.1"/>
    </source>
</evidence>
<name>A0A7J5B2Y5_9MICO</name>
<accession>A0A7J5B2Y5</accession>
<dbReference type="EMBL" id="WBJX01000002">
    <property type="protein sequence ID" value="KAB1638349.1"/>
    <property type="molecule type" value="Genomic_DNA"/>
</dbReference>
<evidence type="ECO:0000256" key="1">
    <source>
        <dbReference type="SAM" id="Phobius"/>
    </source>
</evidence>